<comment type="caution">
    <text evidence="1">The sequence shown here is derived from an EMBL/GenBank/DDBJ whole genome shotgun (WGS) entry which is preliminary data.</text>
</comment>
<protein>
    <submittedName>
        <fullName evidence="1">Uncharacterized protein</fullName>
    </submittedName>
</protein>
<accession>A0A8S1X638</accession>
<dbReference type="Proteomes" id="UP000683925">
    <property type="component" value="Unassembled WGS sequence"/>
</dbReference>
<keyword evidence="2" id="KW-1185">Reference proteome</keyword>
<sequence>MKFPLDMKFLFGIQILIASLIVTLDQRELWLVILNNQLKVEYFKNNQYQGLILFFKLLLKIFPIDHFLLYSTFISKAIQMQNIKVYLDIWRLKFIKQNNNQGFLEYSTRLSNTNPPLVFTTYDQTPGLSINLQ</sequence>
<name>A0A8S1X638_PAROT</name>
<gene>
    <name evidence="1" type="ORF">POCTA_138.1.T1060019</name>
</gene>
<evidence type="ECO:0000313" key="2">
    <source>
        <dbReference type="Proteomes" id="UP000683925"/>
    </source>
</evidence>
<proteinExistence type="predicted"/>
<organism evidence="1 2">
    <name type="scientific">Paramecium octaurelia</name>
    <dbReference type="NCBI Taxonomy" id="43137"/>
    <lineage>
        <taxon>Eukaryota</taxon>
        <taxon>Sar</taxon>
        <taxon>Alveolata</taxon>
        <taxon>Ciliophora</taxon>
        <taxon>Intramacronucleata</taxon>
        <taxon>Oligohymenophorea</taxon>
        <taxon>Peniculida</taxon>
        <taxon>Parameciidae</taxon>
        <taxon>Paramecium</taxon>
    </lineage>
</organism>
<evidence type="ECO:0000313" key="1">
    <source>
        <dbReference type="EMBL" id="CAD8194036.1"/>
    </source>
</evidence>
<dbReference type="EMBL" id="CAJJDP010000106">
    <property type="protein sequence ID" value="CAD8194036.1"/>
    <property type="molecule type" value="Genomic_DNA"/>
</dbReference>
<dbReference type="AlphaFoldDB" id="A0A8S1X638"/>
<reference evidence="1" key="1">
    <citation type="submission" date="2021-01" db="EMBL/GenBank/DDBJ databases">
        <authorList>
            <consortium name="Genoscope - CEA"/>
            <person name="William W."/>
        </authorList>
    </citation>
    <scope>NUCLEOTIDE SEQUENCE</scope>
</reference>